<dbReference type="EMBL" id="BMLX01000002">
    <property type="protein sequence ID" value="GGP21776.1"/>
    <property type="molecule type" value="Genomic_DNA"/>
</dbReference>
<evidence type="ECO:0000256" key="2">
    <source>
        <dbReference type="SAM" id="SignalP"/>
    </source>
</evidence>
<keyword evidence="4" id="KW-1185">Reference proteome</keyword>
<comment type="caution">
    <text evidence="3">The sequence shown here is derived from an EMBL/GenBank/DDBJ whole genome shotgun (WGS) entry which is preliminary data.</text>
</comment>
<gene>
    <name evidence="3" type="ORF">GCM10010970_22160</name>
</gene>
<sequence length="229" mass="24297">MKMRQLCTLSLLLLPMASAWAAGAGVQRLRCDVLSPDKPPRTSYLTVQTVDMGNYWFWRADGDCATFLVDSPRSSTVAPTYFPKSLPGGDWKDKLVIDFTGKGGYGLGTGQLRYHVSPGHMTGGGQDMDVDVKINHQVAGAQNENQYEEESALTYVPATGALLRMSGKVKGLSREWNSFTVINCSTAGVNCPGGAPAAAQAAPESAASPEPAYDKGGGQAEVQIKPLAP</sequence>
<keyword evidence="2" id="KW-0732">Signal</keyword>
<evidence type="ECO:0000313" key="4">
    <source>
        <dbReference type="Proteomes" id="UP000637267"/>
    </source>
</evidence>
<dbReference type="Proteomes" id="UP000637267">
    <property type="component" value="Unassembled WGS sequence"/>
</dbReference>
<feature type="compositionally biased region" description="Low complexity" evidence="1">
    <location>
        <begin position="194"/>
        <end position="211"/>
    </location>
</feature>
<evidence type="ECO:0000256" key="1">
    <source>
        <dbReference type="SAM" id="MobiDB-lite"/>
    </source>
</evidence>
<dbReference type="RefSeq" id="WP_188704379.1">
    <property type="nucleotide sequence ID" value="NZ_BMLX01000002.1"/>
</dbReference>
<organism evidence="3 4">
    <name type="scientific">Silvimonas iriomotensis</name>
    <dbReference type="NCBI Taxonomy" id="449662"/>
    <lineage>
        <taxon>Bacteria</taxon>
        <taxon>Pseudomonadati</taxon>
        <taxon>Pseudomonadota</taxon>
        <taxon>Betaproteobacteria</taxon>
        <taxon>Neisseriales</taxon>
        <taxon>Chitinibacteraceae</taxon>
        <taxon>Silvimonas</taxon>
    </lineage>
</organism>
<feature type="chain" id="PRO_5046338638" evidence="2">
    <location>
        <begin position="22"/>
        <end position="229"/>
    </location>
</feature>
<accession>A0ABQ2PAE1</accession>
<name>A0ABQ2PAE1_9NEIS</name>
<reference evidence="4" key="1">
    <citation type="journal article" date="2019" name="Int. J. Syst. Evol. Microbiol.">
        <title>The Global Catalogue of Microorganisms (GCM) 10K type strain sequencing project: providing services to taxonomists for standard genome sequencing and annotation.</title>
        <authorList>
            <consortium name="The Broad Institute Genomics Platform"/>
            <consortium name="The Broad Institute Genome Sequencing Center for Infectious Disease"/>
            <person name="Wu L."/>
            <person name="Ma J."/>
        </authorList>
    </citation>
    <scope>NUCLEOTIDE SEQUENCE [LARGE SCALE GENOMIC DNA]</scope>
    <source>
        <strain evidence="4">CGMCC 1.8859</strain>
    </source>
</reference>
<evidence type="ECO:0000313" key="3">
    <source>
        <dbReference type="EMBL" id="GGP21776.1"/>
    </source>
</evidence>
<protein>
    <submittedName>
        <fullName evidence="3">Uncharacterized protein</fullName>
    </submittedName>
</protein>
<proteinExistence type="predicted"/>
<feature type="region of interest" description="Disordered" evidence="1">
    <location>
        <begin position="194"/>
        <end position="229"/>
    </location>
</feature>
<feature type="signal peptide" evidence="2">
    <location>
        <begin position="1"/>
        <end position="21"/>
    </location>
</feature>